<accession>A0A4R1YIC4</accession>
<name>A0A4R1YIC4_9RHOB</name>
<dbReference type="Proteomes" id="UP000295277">
    <property type="component" value="Unassembled WGS sequence"/>
</dbReference>
<dbReference type="AlphaFoldDB" id="A0A4R1YIC4"/>
<dbReference type="OrthoDB" id="5625447at2"/>
<evidence type="ECO:0000313" key="1">
    <source>
        <dbReference type="EMBL" id="TCM76176.1"/>
    </source>
</evidence>
<dbReference type="RefSeq" id="WP_132696716.1">
    <property type="nucleotide sequence ID" value="NZ_SLVM01000035.1"/>
</dbReference>
<organism evidence="1 2">
    <name type="scientific">Rhodovulum steppense</name>
    <dbReference type="NCBI Taxonomy" id="540251"/>
    <lineage>
        <taxon>Bacteria</taxon>
        <taxon>Pseudomonadati</taxon>
        <taxon>Pseudomonadota</taxon>
        <taxon>Alphaproteobacteria</taxon>
        <taxon>Rhodobacterales</taxon>
        <taxon>Paracoccaceae</taxon>
        <taxon>Rhodovulum</taxon>
    </lineage>
</organism>
<reference evidence="1 2" key="1">
    <citation type="submission" date="2019-03" db="EMBL/GenBank/DDBJ databases">
        <title>Genomic Encyclopedia of Type Strains, Phase IV (KMG-IV): sequencing the most valuable type-strain genomes for metagenomic binning, comparative biology and taxonomic classification.</title>
        <authorList>
            <person name="Goeker M."/>
        </authorList>
    </citation>
    <scope>NUCLEOTIDE SEQUENCE [LARGE SCALE GENOMIC DNA]</scope>
    <source>
        <strain evidence="1 2">DSM 21153</strain>
    </source>
</reference>
<comment type="caution">
    <text evidence="1">The sequence shown here is derived from an EMBL/GenBank/DDBJ whole genome shotgun (WGS) entry which is preliminary data.</text>
</comment>
<keyword evidence="2" id="KW-1185">Reference proteome</keyword>
<sequence length="91" mass="10101">MITLDDIEDFTDLTREEIAAIAEHEHIPEADATLLADYLMHAHHGPQKVLAMISEDIRAALHGSDLDHARALYAVLHRFVADHPDAVRGAE</sequence>
<protein>
    <submittedName>
        <fullName evidence="1">Uncharacterized protein</fullName>
    </submittedName>
</protein>
<gene>
    <name evidence="1" type="ORF">EV216_1352</name>
</gene>
<evidence type="ECO:0000313" key="2">
    <source>
        <dbReference type="Proteomes" id="UP000295277"/>
    </source>
</evidence>
<dbReference type="EMBL" id="SLVM01000035">
    <property type="protein sequence ID" value="TCM76176.1"/>
    <property type="molecule type" value="Genomic_DNA"/>
</dbReference>
<proteinExistence type="predicted"/>